<proteinExistence type="predicted"/>
<dbReference type="AlphaFoldDB" id="A0AAD4BDH5"/>
<dbReference type="Pfam" id="PF20414">
    <property type="entry name" value="DUF6698"/>
    <property type="match status" value="1"/>
</dbReference>
<sequence>MIEGADKSSIGDLDEAEPAKDTRDETLSKLDPEERERFVRTYYKILQIVPSLKPVIDSNDQTKASELATITSKMNSIIRSTRSSDATRLKPHIAQYIPFNPFKSQIDPPIVHANGRADMGLNHPVLARFLCPVDQLERYDADVEQARKDLRSGDISMDAENFPALFWSGERPGDDFDPDNILHGLFRGYLLVRVGRHIFLGPSHALGGDSARATRTCNAILS</sequence>
<dbReference type="InterPro" id="IPR046521">
    <property type="entry name" value="DUF6698"/>
</dbReference>
<reference evidence="2" key="2">
    <citation type="journal article" date="2020" name="Nat. Commun.">
        <title>Large-scale genome sequencing of mycorrhizal fungi provides insights into the early evolution of symbiotic traits.</title>
        <authorList>
            <person name="Miyauchi S."/>
            <person name="Kiss E."/>
            <person name="Kuo A."/>
            <person name="Drula E."/>
            <person name="Kohler A."/>
            <person name="Sanchez-Garcia M."/>
            <person name="Morin E."/>
            <person name="Andreopoulos B."/>
            <person name="Barry K.W."/>
            <person name="Bonito G."/>
            <person name="Buee M."/>
            <person name="Carver A."/>
            <person name="Chen C."/>
            <person name="Cichocki N."/>
            <person name="Clum A."/>
            <person name="Culley D."/>
            <person name="Crous P.W."/>
            <person name="Fauchery L."/>
            <person name="Girlanda M."/>
            <person name="Hayes R.D."/>
            <person name="Keri Z."/>
            <person name="LaButti K."/>
            <person name="Lipzen A."/>
            <person name="Lombard V."/>
            <person name="Magnuson J."/>
            <person name="Maillard F."/>
            <person name="Murat C."/>
            <person name="Nolan M."/>
            <person name="Ohm R.A."/>
            <person name="Pangilinan J."/>
            <person name="Pereira M.F."/>
            <person name="Perotto S."/>
            <person name="Peter M."/>
            <person name="Pfister S."/>
            <person name="Riley R."/>
            <person name="Sitrit Y."/>
            <person name="Stielow J.B."/>
            <person name="Szollosi G."/>
            <person name="Zifcakova L."/>
            <person name="Stursova M."/>
            <person name="Spatafora J.W."/>
            <person name="Tedersoo L."/>
            <person name="Vaario L.M."/>
            <person name="Yamada A."/>
            <person name="Yan M."/>
            <person name="Wang P."/>
            <person name="Xu J."/>
            <person name="Bruns T."/>
            <person name="Baldrian P."/>
            <person name="Vilgalys R."/>
            <person name="Dunand C."/>
            <person name="Henrissat B."/>
            <person name="Grigoriev I.V."/>
            <person name="Hibbett D."/>
            <person name="Nagy L.G."/>
            <person name="Martin F.M."/>
        </authorList>
    </citation>
    <scope>NUCLEOTIDE SEQUENCE</scope>
    <source>
        <strain evidence="2">BED1</strain>
    </source>
</reference>
<feature type="region of interest" description="Disordered" evidence="1">
    <location>
        <begin position="1"/>
        <end position="31"/>
    </location>
</feature>
<dbReference type="EMBL" id="WHUW01000157">
    <property type="protein sequence ID" value="KAF8420328.1"/>
    <property type="molecule type" value="Genomic_DNA"/>
</dbReference>
<protein>
    <submittedName>
        <fullName evidence="2">Uncharacterized protein</fullName>
    </submittedName>
</protein>
<organism evidence="2 3">
    <name type="scientific">Boletus edulis BED1</name>
    <dbReference type="NCBI Taxonomy" id="1328754"/>
    <lineage>
        <taxon>Eukaryota</taxon>
        <taxon>Fungi</taxon>
        <taxon>Dikarya</taxon>
        <taxon>Basidiomycota</taxon>
        <taxon>Agaricomycotina</taxon>
        <taxon>Agaricomycetes</taxon>
        <taxon>Agaricomycetidae</taxon>
        <taxon>Boletales</taxon>
        <taxon>Boletineae</taxon>
        <taxon>Boletaceae</taxon>
        <taxon>Boletoideae</taxon>
        <taxon>Boletus</taxon>
    </lineage>
</organism>
<feature type="compositionally biased region" description="Basic and acidic residues" evidence="1">
    <location>
        <begin position="17"/>
        <end position="31"/>
    </location>
</feature>
<accession>A0AAD4BDH5</accession>
<keyword evidence="3" id="KW-1185">Reference proteome</keyword>
<reference evidence="2" key="1">
    <citation type="submission" date="2019-10" db="EMBL/GenBank/DDBJ databases">
        <authorList>
            <consortium name="DOE Joint Genome Institute"/>
            <person name="Kuo A."/>
            <person name="Miyauchi S."/>
            <person name="Kiss E."/>
            <person name="Drula E."/>
            <person name="Kohler A."/>
            <person name="Sanchez-Garcia M."/>
            <person name="Andreopoulos B."/>
            <person name="Barry K.W."/>
            <person name="Bonito G."/>
            <person name="Buee M."/>
            <person name="Carver A."/>
            <person name="Chen C."/>
            <person name="Cichocki N."/>
            <person name="Clum A."/>
            <person name="Culley D."/>
            <person name="Crous P.W."/>
            <person name="Fauchery L."/>
            <person name="Girlanda M."/>
            <person name="Hayes R."/>
            <person name="Keri Z."/>
            <person name="LaButti K."/>
            <person name="Lipzen A."/>
            <person name="Lombard V."/>
            <person name="Magnuson J."/>
            <person name="Maillard F."/>
            <person name="Morin E."/>
            <person name="Murat C."/>
            <person name="Nolan M."/>
            <person name="Ohm R."/>
            <person name="Pangilinan J."/>
            <person name="Pereira M."/>
            <person name="Perotto S."/>
            <person name="Peter M."/>
            <person name="Riley R."/>
            <person name="Sitrit Y."/>
            <person name="Stielow B."/>
            <person name="Szollosi G."/>
            <person name="Zifcakova L."/>
            <person name="Stursova M."/>
            <person name="Spatafora J.W."/>
            <person name="Tedersoo L."/>
            <person name="Vaario L.-M."/>
            <person name="Yamada A."/>
            <person name="Yan M."/>
            <person name="Wang P."/>
            <person name="Xu J."/>
            <person name="Bruns T."/>
            <person name="Baldrian P."/>
            <person name="Vilgalys R."/>
            <person name="Henrissat B."/>
            <person name="Grigoriev I.V."/>
            <person name="Hibbett D."/>
            <person name="Nagy L.G."/>
            <person name="Martin F.M."/>
        </authorList>
    </citation>
    <scope>NUCLEOTIDE SEQUENCE</scope>
    <source>
        <strain evidence="2">BED1</strain>
    </source>
</reference>
<evidence type="ECO:0000313" key="2">
    <source>
        <dbReference type="EMBL" id="KAF8420328.1"/>
    </source>
</evidence>
<evidence type="ECO:0000256" key="1">
    <source>
        <dbReference type="SAM" id="MobiDB-lite"/>
    </source>
</evidence>
<comment type="caution">
    <text evidence="2">The sequence shown here is derived from an EMBL/GenBank/DDBJ whole genome shotgun (WGS) entry which is preliminary data.</text>
</comment>
<gene>
    <name evidence="2" type="ORF">L210DRAFT_969046</name>
</gene>
<name>A0AAD4BDH5_BOLED</name>
<evidence type="ECO:0000313" key="3">
    <source>
        <dbReference type="Proteomes" id="UP001194468"/>
    </source>
</evidence>
<dbReference type="Proteomes" id="UP001194468">
    <property type="component" value="Unassembled WGS sequence"/>
</dbReference>